<accession>A0A2S1LH23</accession>
<evidence type="ECO:0000313" key="3">
    <source>
        <dbReference type="EMBL" id="AWG23080.1"/>
    </source>
</evidence>
<feature type="signal peptide" evidence="1">
    <location>
        <begin position="1"/>
        <end position="22"/>
    </location>
</feature>
<feature type="domain" description="Fe/B12 periplasmic-binding" evidence="2">
    <location>
        <begin position="94"/>
        <end position="366"/>
    </location>
</feature>
<evidence type="ECO:0000313" key="4">
    <source>
        <dbReference type="Proteomes" id="UP000244527"/>
    </source>
</evidence>
<keyword evidence="1" id="KW-0732">Signal</keyword>
<dbReference type="PANTHER" id="PTHR30535:SF34">
    <property type="entry name" value="MOLYBDATE-BINDING PROTEIN MOLA"/>
    <property type="match status" value="1"/>
</dbReference>
<dbReference type="SUPFAM" id="SSF53807">
    <property type="entry name" value="Helical backbone' metal receptor"/>
    <property type="match status" value="1"/>
</dbReference>
<feature type="chain" id="PRO_5015732471" evidence="1">
    <location>
        <begin position="23"/>
        <end position="379"/>
    </location>
</feature>
<dbReference type="PANTHER" id="PTHR30535">
    <property type="entry name" value="VITAMIN B12-BINDING PROTEIN"/>
    <property type="match status" value="1"/>
</dbReference>
<dbReference type="InterPro" id="IPR002491">
    <property type="entry name" value="ABC_transptr_periplasmic_BD"/>
</dbReference>
<dbReference type="AlphaFoldDB" id="A0A2S1LH23"/>
<dbReference type="OrthoDB" id="9812528at2"/>
<name>A0A2S1LH23_9FLAO</name>
<sequence length="379" mass="42736">MVLANKMLLCSFILLLFVQCKKEPSQVATSNPTLNTVQYASSLSIYKNEGYSIIKVSTPWPNATQALTYILKEKQGTIPDSLQKYPLINVPLNKIVVTSTTIIPYLEILGVEDKLVGFPHTDYISSPKTRLLIDQNKIQDVGQNELLNTEQIIDLSPDLIVTFSMDDHNPTIKNLEKSGLKTLIQADWMEQSPLGKAEWIKLYGALFGKEKEAKKQFDKIVSDYKNAMALTQNTRATATILYGSMYEDQWFVPKGNSWSAQFMKDAKANYLWAETEGSGSLALSFEVVLDKAQTAQFWITSSSFKNLKDMSTANPHYAQFDAFKHKNVYTFEAKLGATGGAIYYELAPSRPDLVLKDYIKIVHPDLLKDYTFTFAQKLQ</sequence>
<reference evidence="3 4" key="1">
    <citation type="submission" date="2017-04" db="EMBL/GenBank/DDBJ databases">
        <title>Compelte genome sequence of WV33.</title>
        <authorList>
            <person name="Lee P.C."/>
        </authorList>
    </citation>
    <scope>NUCLEOTIDE SEQUENCE [LARGE SCALE GENOMIC DNA]</scope>
    <source>
        <strain evidence="3 4">WV33</strain>
    </source>
</reference>
<evidence type="ECO:0000256" key="1">
    <source>
        <dbReference type="SAM" id="SignalP"/>
    </source>
</evidence>
<dbReference type="KEGG" id="ffa:FFWV33_16885"/>
<dbReference type="Proteomes" id="UP000244527">
    <property type="component" value="Chromosome"/>
</dbReference>
<evidence type="ECO:0000259" key="2">
    <source>
        <dbReference type="PROSITE" id="PS50983"/>
    </source>
</evidence>
<dbReference type="InterPro" id="IPR050902">
    <property type="entry name" value="ABC_Transporter_SBP"/>
</dbReference>
<organism evidence="3 4">
    <name type="scientific">Flavobacterium faecale</name>
    <dbReference type="NCBI Taxonomy" id="1355330"/>
    <lineage>
        <taxon>Bacteria</taxon>
        <taxon>Pseudomonadati</taxon>
        <taxon>Bacteroidota</taxon>
        <taxon>Flavobacteriia</taxon>
        <taxon>Flavobacteriales</taxon>
        <taxon>Flavobacteriaceae</taxon>
        <taxon>Flavobacterium</taxon>
    </lineage>
</organism>
<proteinExistence type="predicted"/>
<dbReference type="Pfam" id="PF01497">
    <property type="entry name" value="Peripla_BP_2"/>
    <property type="match status" value="1"/>
</dbReference>
<protein>
    <submittedName>
        <fullName evidence="3">ABC transporter substrate-binding protein</fullName>
    </submittedName>
</protein>
<dbReference type="Gene3D" id="3.40.50.1980">
    <property type="entry name" value="Nitrogenase molybdenum iron protein domain"/>
    <property type="match status" value="2"/>
</dbReference>
<dbReference type="PROSITE" id="PS50983">
    <property type="entry name" value="FE_B12_PBP"/>
    <property type="match status" value="1"/>
</dbReference>
<dbReference type="RefSeq" id="WP_108741984.1">
    <property type="nucleotide sequence ID" value="NZ_CP020918.1"/>
</dbReference>
<gene>
    <name evidence="3" type="ORF">FFWV33_16885</name>
</gene>
<dbReference type="EMBL" id="CP020918">
    <property type="protein sequence ID" value="AWG23080.1"/>
    <property type="molecule type" value="Genomic_DNA"/>
</dbReference>
<dbReference type="GO" id="GO:0071281">
    <property type="term" value="P:cellular response to iron ion"/>
    <property type="evidence" value="ECO:0007669"/>
    <property type="project" value="TreeGrafter"/>
</dbReference>
<keyword evidence="4" id="KW-1185">Reference proteome</keyword>